<evidence type="ECO:0000313" key="2">
    <source>
        <dbReference type="Proteomes" id="UP000805649"/>
    </source>
</evidence>
<reference evidence="1 2" key="1">
    <citation type="journal article" date="2020" name="Phytopathology">
        <title>Genome Sequence Resources of Colletotrichum truncatum, C. plurivorum, C. musicola, and C. sojae: Four Species Pathogenic to Soybean (Glycine max).</title>
        <authorList>
            <person name="Rogerio F."/>
            <person name="Boufleur T.R."/>
            <person name="Ciampi-Guillardi M."/>
            <person name="Sukno S.A."/>
            <person name="Thon M.R."/>
            <person name="Massola Junior N.S."/>
            <person name="Baroncelli R."/>
        </authorList>
    </citation>
    <scope>NUCLEOTIDE SEQUENCE [LARGE SCALE GENOMIC DNA]</scope>
    <source>
        <strain evidence="1 2">CMES1059</strain>
    </source>
</reference>
<keyword evidence="1" id="KW-0645">Protease</keyword>
<keyword evidence="2" id="KW-1185">Reference proteome</keyword>
<proteinExistence type="predicted"/>
<organism evidence="1 2">
    <name type="scientific">Colletotrichum truncatum</name>
    <name type="common">Anthracnose fungus</name>
    <name type="synonym">Colletotrichum capsici</name>
    <dbReference type="NCBI Taxonomy" id="5467"/>
    <lineage>
        <taxon>Eukaryota</taxon>
        <taxon>Fungi</taxon>
        <taxon>Dikarya</taxon>
        <taxon>Ascomycota</taxon>
        <taxon>Pezizomycotina</taxon>
        <taxon>Sordariomycetes</taxon>
        <taxon>Hypocreomycetidae</taxon>
        <taxon>Glomerellales</taxon>
        <taxon>Glomerellaceae</taxon>
        <taxon>Colletotrichum</taxon>
        <taxon>Colletotrichum truncatum species complex</taxon>
    </lineage>
</organism>
<protein>
    <submittedName>
        <fullName evidence="1">Carboxypeptidase Y</fullName>
    </submittedName>
</protein>
<name>A0ACC3Z2N9_COLTU</name>
<sequence>MAGLFAVTVWFQLLALIAASTKILTWEDQKLLQAGDAGHAKSNCPKNRVIRQNNTFCDAGSTLWTGTIEIGTEDRNMFFMYFESLNESETDPLIIWLNGGPGASSMAGAFYEIGPCLVNSEINTTSRNLLSWTAVANMIFVDQPIGVGFSRSDDPALWANNLAEAAIDFERFLSGLFDLFPHLDDGKREFHLAGESFAGHYIPHFISAMRWNLSSVILVDPYIDSAESALGMYKHCCVGKSPHPGLNETACHAISKELHACKMEGQKCRSTYDIGACEKAAETCFLTIMTWFDNGPEGHPTHNPFDDRLDCNNPAKLGLDEVTTFLNSTEVKCALGQPDINYSAINYEFNARWTRQPEINLPSTRELSHLLADKGIPILVINGNNDIIGNTEGMIKILDDLQWDGRNRYREQKLVPWWFEHVQGTRTRGGDFKQFDKLALVTVNEAGHMAVADQRKGTLEILKRWTSKSSLES</sequence>
<keyword evidence="1" id="KW-0378">Hydrolase</keyword>
<keyword evidence="1" id="KW-0121">Carboxypeptidase</keyword>
<evidence type="ECO:0000313" key="1">
    <source>
        <dbReference type="EMBL" id="KAL0938348.1"/>
    </source>
</evidence>
<accession>A0ACC3Z2N9</accession>
<comment type="caution">
    <text evidence="1">The sequence shown here is derived from an EMBL/GenBank/DDBJ whole genome shotgun (WGS) entry which is preliminary data.</text>
</comment>
<dbReference type="EMBL" id="VUJX02000003">
    <property type="protein sequence ID" value="KAL0938348.1"/>
    <property type="molecule type" value="Genomic_DNA"/>
</dbReference>
<gene>
    <name evidence="1" type="ORF">CTRU02_204958</name>
</gene>
<dbReference type="Proteomes" id="UP000805649">
    <property type="component" value="Unassembled WGS sequence"/>
</dbReference>